<evidence type="ECO:0000256" key="4">
    <source>
        <dbReference type="ARBA" id="ARBA00022692"/>
    </source>
</evidence>
<dbReference type="Gene3D" id="1.10.3720.10">
    <property type="entry name" value="MetI-like"/>
    <property type="match status" value="1"/>
</dbReference>
<proteinExistence type="inferred from homology"/>
<comment type="similarity">
    <text evidence="7">Belongs to the binding-protein-dependent transport system permease family.</text>
</comment>
<feature type="transmembrane region" description="Helical" evidence="7">
    <location>
        <begin position="70"/>
        <end position="96"/>
    </location>
</feature>
<dbReference type="EMBL" id="DRUY01000257">
    <property type="protein sequence ID" value="HHI66408.1"/>
    <property type="molecule type" value="Genomic_DNA"/>
</dbReference>
<evidence type="ECO:0000256" key="6">
    <source>
        <dbReference type="ARBA" id="ARBA00023136"/>
    </source>
</evidence>
<dbReference type="GO" id="GO:0005886">
    <property type="term" value="C:plasma membrane"/>
    <property type="evidence" value="ECO:0007669"/>
    <property type="project" value="UniProtKB-SubCell"/>
</dbReference>
<evidence type="ECO:0000256" key="2">
    <source>
        <dbReference type="ARBA" id="ARBA00022448"/>
    </source>
</evidence>
<keyword evidence="4 7" id="KW-0812">Transmembrane</keyword>
<dbReference type="PANTHER" id="PTHR43005">
    <property type="entry name" value="BLR7065 PROTEIN"/>
    <property type="match status" value="1"/>
</dbReference>
<protein>
    <submittedName>
        <fullName evidence="9">Sugar ABC transporter permease</fullName>
    </submittedName>
</protein>
<keyword evidence="6 7" id="KW-0472">Membrane</keyword>
<dbReference type="InterPro" id="IPR035906">
    <property type="entry name" value="MetI-like_sf"/>
</dbReference>
<keyword evidence="3" id="KW-1003">Cell membrane</keyword>
<feature type="transmembrane region" description="Helical" evidence="7">
    <location>
        <begin position="105"/>
        <end position="129"/>
    </location>
</feature>
<evidence type="ECO:0000256" key="1">
    <source>
        <dbReference type="ARBA" id="ARBA00004651"/>
    </source>
</evidence>
<dbReference type="PROSITE" id="PS50928">
    <property type="entry name" value="ABC_TM1"/>
    <property type="match status" value="1"/>
</dbReference>
<dbReference type="GO" id="GO:0055085">
    <property type="term" value="P:transmembrane transport"/>
    <property type="evidence" value="ECO:0007669"/>
    <property type="project" value="InterPro"/>
</dbReference>
<dbReference type="InterPro" id="IPR000515">
    <property type="entry name" value="MetI-like"/>
</dbReference>
<reference evidence="9" key="1">
    <citation type="journal article" date="2020" name="mSystems">
        <title>Genome- and Community-Level Interaction Insights into Carbon Utilization and Element Cycling Functions of Hydrothermarchaeota in Hydrothermal Sediment.</title>
        <authorList>
            <person name="Zhou Z."/>
            <person name="Liu Y."/>
            <person name="Xu W."/>
            <person name="Pan J."/>
            <person name="Luo Z.H."/>
            <person name="Li M."/>
        </authorList>
    </citation>
    <scope>NUCLEOTIDE SEQUENCE [LARGE SCALE GENOMIC DNA]</scope>
    <source>
        <strain evidence="9">SpSt-1019</strain>
    </source>
</reference>
<evidence type="ECO:0000256" key="5">
    <source>
        <dbReference type="ARBA" id="ARBA00022989"/>
    </source>
</evidence>
<evidence type="ECO:0000256" key="3">
    <source>
        <dbReference type="ARBA" id="ARBA00022475"/>
    </source>
</evidence>
<feature type="transmembrane region" description="Helical" evidence="7">
    <location>
        <begin position="204"/>
        <end position="225"/>
    </location>
</feature>
<organism evidence="9">
    <name type="scientific">Thermodesulfobium narugense</name>
    <dbReference type="NCBI Taxonomy" id="184064"/>
    <lineage>
        <taxon>Bacteria</taxon>
        <taxon>Pseudomonadati</taxon>
        <taxon>Thermodesulfobiota</taxon>
        <taxon>Thermodesulfobiia</taxon>
        <taxon>Thermodesulfobiales</taxon>
        <taxon>Thermodesulfobiaceae</taxon>
        <taxon>Thermodesulfobium</taxon>
    </lineage>
</organism>
<evidence type="ECO:0000259" key="8">
    <source>
        <dbReference type="PROSITE" id="PS50928"/>
    </source>
</evidence>
<comment type="caution">
    <text evidence="9">The sequence shown here is derived from an EMBL/GenBank/DDBJ whole genome shotgun (WGS) entry which is preliminary data.</text>
</comment>
<dbReference type="Pfam" id="PF00528">
    <property type="entry name" value="BPD_transp_1"/>
    <property type="match status" value="1"/>
</dbReference>
<gene>
    <name evidence="9" type="ORF">ENL70_07680</name>
</gene>
<feature type="domain" description="ABC transmembrane type-1" evidence="8">
    <location>
        <begin position="71"/>
        <end position="284"/>
    </location>
</feature>
<dbReference type="AlphaFoldDB" id="A0A7C5P925"/>
<comment type="subcellular location">
    <subcellularLocation>
        <location evidence="1 7">Cell membrane</location>
        <topology evidence="1 7">Multi-pass membrane protein</topology>
    </subcellularLocation>
</comment>
<keyword evidence="5 7" id="KW-1133">Transmembrane helix</keyword>
<evidence type="ECO:0000256" key="7">
    <source>
        <dbReference type="RuleBase" id="RU363032"/>
    </source>
</evidence>
<dbReference type="PANTHER" id="PTHR43005:SF1">
    <property type="entry name" value="SPERMIDINE_PUTRESCINE TRANSPORT SYSTEM PERMEASE PROTEIN"/>
    <property type="match status" value="1"/>
</dbReference>
<name>A0A7C5P925_9BACT</name>
<keyword evidence="2 7" id="KW-0813">Transport</keyword>
<feature type="transmembrane region" description="Helical" evidence="7">
    <location>
        <begin position="263"/>
        <end position="287"/>
    </location>
</feature>
<evidence type="ECO:0000313" key="9">
    <source>
        <dbReference type="EMBL" id="HHI66408.1"/>
    </source>
</evidence>
<dbReference type="SUPFAM" id="SSF161098">
    <property type="entry name" value="MetI-like"/>
    <property type="match status" value="1"/>
</dbReference>
<feature type="transmembrane region" description="Helical" evidence="7">
    <location>
        <begin position="149"/>
        <end position="169"/>
    </location>
</feature>
<accession>A0A7C5P925</accession>
<feature type="transmembrane region" description="Helical" evidence="7">
    <location>
        <begin position="12"/>
        <end position="31"/>
    </location>
</feature>
<sequence>MLEKIFGWKTYLYLLPLAIFIIAFLIYPLIFNTVDSFENLNLNNFVNGVSQFVGFNNYTNLFSKESFYTALYNTFVFTVISIFFQFTIGFLIALLFNRSFPLKNLFIGFIMLPWFTPSIVYGEFFRFLFGSEGILNNVLMSVGFIHNPVNWITNPVLTIFSLTMANIWLGIPFNFALLYTGLKGLPSEVLEAADIDGANRWQKVLYVIFPMLRPVVFVTLILGTIGTVKVFDLVWIVTQGGPANSSQLFSTLSYTFAFNTFNFGLAAATIVIMSIIVIAITSIFFIFQPKS</sequence>
<dbReference type="CDD" id="cd06261">
    <property type="entry name" value="TM_PBP2"/>
    <property type="match status" value="1"/>
</dbReference>